<dbReference type="SUPFAM" id="SSF55120">
    <property type="entry name" value="Pseudouridine synthase"/>
    <property type="match status" value="1"/>
</dbReference>
<dbReference type="GO" id="GO:0003723">
    <property type="term" value="F:RNA binding"/>
    <property type="evidence" value="ECO:0007669"/>
    <property type="project" value="InterPro"/>
</dbReference>
<proteinExistence type="predicted"/>
<organism evidence="2">
    <name type="scientific">Albugo laibachii Nc14</name>
    <dbReference type="NCBI Taxonomy" id="890382"/>
    <lineage>
        <taxon>Eukaryota</taxon>
        <taxon>Sar</taxon>
        <taxon>Stramenopiles</taxon>
        <taxon>Oomycota</taxon>
        <taxon>Peronosporomycetes</taxon>
        <taxon>Albuginales</taxon>
        <taxon>Albuginaceae</taxon>
        <taxon>Albugo</taxon>
    </lineage>
</organism>
<dbReference type="AlphaFoldDB" id="F0W5T8"/>
<sequence>MYKSITILLKMNNSGTSSTNERYYGMSIAYYGTDFIGWQRQPAASKPGFFSVQQIIEDSLSRALSKSERVNVNAVSRTDAGTHAVAVSNLLLSASPY</sequence>
<dbReference type="HOGENOM" id="CLU_2351011_0_0_1"/>
<dbReference type="EMBL" id="FR824067">
    <property type="protein sequence ID" value="CCA16479.1"/>
    <property type="molecule type" value="Genomic_DNA"/>
</dbReference>
<dbReference type="GO" id="GO:0009982">
    <property type="term" value="F:pseudouridine synthase activity"/>
    <property type="evidence" value="ECO:0007669"/>
    <property type="project" value="InterPro"/>
</dbReference>
<gene>
    <name evidence="2" type="primary">AlNc14C22G2253</name>
    <name evidence="2" type="ORF">ALNC14_026220</name>
</gene>
<dbReference type="InterPro" id="IPR020103">
    <property type="entry name" value="PsdUridine_synth_cat_dom_sf"/>
</dbReference>
<dbReference type="InterPro" id="IPR020094">
    <property type="entry name" value="TruA/RsuA/RluB/E/F_N"/>
</dbReference>
<reference evidence="2" key="2">
    <citation type="submission" date="2011-02" db="EMBL/GenBank/DDBJ databases">
        <authorList>
            <person name="MacLean D."/>
        </authorList>
    </citation>
    <scope>NUCLEOTIDE SEQUENCE</scope>
</reference>
<reference evidence="2" key="1">
    <citation type="journal article" date="2011" name="PLoS Biol.">
        <title>Gene gain and loss during evolution of obligate parasitism in the white rust pathogen of Arabidopsis thaliana.</title>
        <authorList>
            <person name="Kemen E."/>
            <person name="Gardiner A."/>
            <person name="Schultz-Larsen T."/>
            <person name="Kemen A.C."/>
            <person name="Balmuth A.L."/>
            <person name="Robert-Seilaniantz A."/>
            <person name="Bailey K."/>
            <person name="Holub E."/>
            <person name="Studholme D.J."/>
            <person name="Maclean D."/>
            <person name="Jones J.D."/>
        </authorList>
    </citation>
    <scope>NUCLEOTIDE SEQUENCE</scope>
</reference>
<evidence type="ECO:0000313" key="2">
    <source>
        <dbReference type="EMBL" id="CCA16479.1"/>
    </source>
</evidence>
<accession>F0W5T8</accession>
<keyword evidence="1" id="KW-0413">Isomerase</keyword>
<protein>
    <submittedName>
        <fullName evidence="2">tRNA pseudouridine synthase A putative</fullName>
    </submittedName>
</protein>
<dbReference type="Gene3D" id="3.30.70.580">
    <property type="entry name" value="Pseudouridine synthase I, catalytic domain, N-terminal subdomain"/>
    <property type="match status" value="1"/>
</dbReference>
<evidence type="ECO:0000256" key="1">
    <source>
        <dbReference type="ARBA" id="ARBA00023235"/>
    </source>
</evidence>
<name>F0W5T8_9STRA</name>
<dbReference type="GO" id="GO:0001522">
    <property type="term" value="P:pseudouridine synthesis"/>
    <property type="evidence" value="ECO:0007669"/>
    <property type="project" value="InterPro"/>
</dbReference>